<feature type="region of interest" description="Disordered" evidence="1">
    <location>
        <begin position="1"/>
        <end position="24"/>
    </location>
</feature>
<proteinExistence type="predicted"/>
<organism evidence="2">
    <name type="scientific">Setaria italica</name>
    <name type="common">Foxtail millet</name>
    <name type="synonym">Panicum italicum</name>
    <dbReference type="NCBI Taxonomy" id="4555"/>
    <lineage>
        <taxon>Eukaryota</taxon>
        <taxon>Viridiplantae</taxon>
        <taxon>Streptophyta</taxon>
        <taxon>Embryophyta</taxon>
        <taxon>Tracheophyta</taxon>
        <taxon>Spermatophyta</taxon>
        <taxon>Magnoliopsida</taxon>
        <taxon>Liliopsida</taxon>
        <taxon>Poales</taxon>
        <taxon>Poaceae</taxon>
        <taxon>PACMAD clade</taxon>
        <taxon>Panicoideae</taxon>
        <taxon>Panicodae</taxon>
        <taxon>Paniceae</taxon>
        <taxon>Cenchrinae</taxon>
        <taxon>Setaria</taxon>
    </lineage>
</organism>
<reference evidence="2" key="1">
    <citation type="journal article" date="2012" name="Nat. Biotechnol.">
        <title>Reference genome sequence of the model plant Setaria.</title>
        <authorList>
            <person name="Bennetzen J.L."/>
            <person name="Schmutz J."/>
            <person name="Wang H."/>
            <person name="Percifield R."/>
            <person name="Hawkins J."/>
            <person name="Pontaroli A.C."/>
            <person name="Estep M."/>
            <person name="Feng L."/>
            <person name="Vaughn J.N."/>
            <person name="Grimwood J."/>
            <person name="Jenkins J."/>
            <person name="Barry K."/>
            <person name="Lindquist E."/>
            <person name="Hellsten U."/>
            <person name="Deshpande S."/>
            <person name="Wang X."/>
            <person name="Wu X."/>
            <person name="Mitros T."/>
            <person name="Triplett J."/>
            <person name="Yang X."/>
            <person name="Ye C.Y."/>
            <person name="Mauro-Herrera M."/>
            <person name="Wang L."/>
            <person name="Li P."/>
            <person name="Sharma M."/>
            <person name="Sharma R."/>
            <person name="Ronald P.C."/>
            <person name="Panaud O."/>
            <person name="Kellogg E.A."/>
            <person name="Brutnell T.P."/>
            <person name="Doust A.N."/>
            <person name="Tuskan G.A."/>
            <person name="Rokhsar D."/>
            <person name="Devos K.M."/>
        </authorList>
    </citation>
    <scope>NUCLEOTIDE SEQUENCE [LARGE SCALE GENOMIC DNA]</scope>
    <source>
        <strain evidence="2">Yugu1</strain>
    </source>
</reference>
<dbReference type="AlphaFoldDB" id="A0A368QFG1"/>
<protein>
    <submittedName>
        <fullName evidence="2">Uncharacterized protein</fullName>
    </submittedName>
</protein>
<accession>A0A368QFG1</accession>
<feature type="compositionally biased region" description="Low complexity" evidence="1">
    <location>
        <begin position="72"/>
        <end position="84"/>
    </location>
</feature>
<feature type="compositionally biased region" description="Basic and acidic residues" evidence="1">
    <location>
        <begin position="89"/>
        <end position="126"/>
    </location>
</feature>
<evidence type="ECO:0000256" key="1">
    <source>
        <dbReference type="SAM" id="MobiDB-lite"/>
    </source>
</evidence>
<dbReference type="EMBL" id="CM003530">
    <property type="protein sequence ID" value="RCV16623.1"/>
    <property type="molecule type" value="Genomic_DNA"/>
</dbReference>
<feature type="region of interest" description="Disordered" evidence="1">
    <location>
        <begin position="70"/>
        <end position="132"/>
    </location>
</feature>
<name>A0A368QFG1_SETIT</name>
<sequence length="172" mass="18393">MPFTAAPPSSPFVSASSCASQSLPPGLLRAVSRDHGCAASEAVSRSLPSRCAASRLHHAGPCAVLSHRALPRQRAAPRAPEAGPLQPAARRERDEEASREHDDEEASENRLMREGKLVGERRRDGEPEGAGADGEIRVFYSLLPPTRGAHGGVTVESNRIASKGSKLNFQWQ</sequence>
<reference evidence="2" key="2">
    <citation type="submission" date="2015-07" db="EMBL/GenBank/DDBJ databases">
        <authorList>
            <person name="Noorani M."/>
        </authorList>
    </citation>
    <scope>NUCLEOTIDE SEQUENCE</scope>
    <source>
        <strain evidence="2">Yugu1</strain>
    </source>
</reference>
<feature type="compositionally biased region" description="Low complexity" evidence="1">
    <location>
        <begin position="11"/>
        <end position="24"/>
    </location>
</feature>
<evidence type="ECO:0000313" key="2">
    <source>
        <dbReference type="EMBL" id="RCV16623.1"/>
    </source>
</evidence>
<gene>
    <name evidence="2" type="ORF">SETIT_3G152900v2</name>
</gene>